<accession>A0AAV2DVK4</accession>
<dbReference type="EMBL" id="OZ034816">
    <property type="protein sequence ID" value="CAL1377691.1"/>
    <property type="molecule type" value="Genomic_DNA"/>
</dbReference>
<protein>
    <submittedName>
        <fullName evidence="2">Uncharacterized protein</fullName>
    </submittedName>
</protein>
<evidence type="ECO:0000313" key="3">
    <source>
        <dbReference type="Proteomes" id="UP001497516"/>
    </source>
</evidence>
<dbReference type="Proteomes" id="UP001497516">
    <property type="component" value="Chromosome 3"/>
</dbReference>
<keyword evidence="3" id="KW-1185">Reference proteome</keyword>
<sequence>MAVTRTDKDDDDDWRQRQGLMPGTTSMTMTSNFRRIDLNAGFRLQISSSSGTRAFSAASVVVGNKALRRASLGAAAMVGAQEGRHAAE</sequence>
<feature type="region of interest" description="Disordered" evidence="1">
    <location>
        <begin position="1"/>
        <end position="27"/>
    </location>
</feature>
<reference evidence="2 3" key="1">
    <citation type="submission" date="2024-04" db="EMBL/GenBank/DDBJ databases">
        <authorList>
            <person name="Fracassetti M."/>
        </authorList>
    </citation>
    <scope>NUCLEOTIDE SEQUENCE [LARGE SCALE GENOMIC DNA]</scope>
</reference>
<gene>
    <name evidence="2" type="ORF">LTRI10_LOCUS19322</name>
</gene>
<proteinExistence type="predicted"/>
<organism evidence="2 3">
    <name type="scientific">Linum trigynum</name>
    <dbReference type="NCBI Taxonomy" id="586398"/>
    <lineage>
        <taxon>Eukaryota</taxon>
        <taxon>Viridiplantae</taxon>
        <taxon>Streptophyta</taxon>
        <taxon>Embryophyta</taxon>
        <taxon>Tracheophyta</taxon>
        <taxon>Spermatophyta</taxon>
        <taxon>Magnoliopsida</taxon>
        <taxon>eudicotyledons</taxon>
        <taxon>Gunneridae</taxon>
        <taxon>Pentapetalae</taxon>
        <taxon>rosids</taxon>
        <taxon>fabids</taxon>
        <taxon>Malpighiales</taxon>
        <taxon>Linaceae</taxon>
        <taxon>Linum</taxon>
    </lineage>
</organism>
<dbReference type="AlphaFoldDB" id="A0AAV2DVK4"/>
<evidence type="ECO:0000256" key="1">
    <source>
        <dbReference type="SAM" id="MobiDB-lite"/>
    </source>
</evidence>
<evidence type="ECO:0000313" key="2">
    <source>
        <dbReference type="EMBL" id="CAL1377691.1"/>
    </source>
</evidence>
<name>A0AAV2DVK4_9ROSI</name>